<evidence type="ECO:0000256" key="2">
    <source>
        <dbReference type="RuleBase" id="RU003749"/>
    </source>
</evidence>
<dbReference type="EMBL" id="LTBC01000001">
    <property type="protein sequence ID" value="KYH33830.1"/>
    <property type="molecule type" value="Genomic_DNA"/>
</dbReference>
<dbReference type="PANTHER" id="PTHR33495">
    <property type="entry name" value="ANTI-SIGMA FACTOR ANTAGONIST TM_1081-RELATED-RELATED"/>
    <property type="match status" value="1"/>
</dbReference>
<dbReference type="PANTHER" id="PTHR33495:SF2">
    <property type="entry name" value="ANTI-SIGMA FACTOR ANTAGONIST TM_1081-RELATED"/>
    <property type="match status" value="1"/>
</dbReference>
<dbReference type="InterPro" id="IPR036513">
    <property type="entry name" value="STAS_dom_sf"/>
</dbReference>
<comment type="caution">
    <text evidence="4">The sequence shown here is derived from an EMBL/GenBank/DDBJ whole genome shotgun (WGS) entry which is preliminary data.</text>
</comment>
<name>A0A151B1Z9_9FIRM</name>
<dbReference type="CDD" id="cd07043">
    <property type="entry name" value="STAS_anti-anti-sigma_factors"/>
    <property type="match status" value="1"/>
</dbReference>
<dbReference type="OrthoDB" id="9796601at2"/>
<evidence type="ECO:0000256" key="1">
    <source>
        <dbReference type="ARBA" id="ARBA00009013"/>
    </source>
</evidence>
<protein>
    <recommendedName>
        <fullName evidence="2">Anti-sigma factor antagonist</fullName>
    </recommendedName>
</protein>
<sequence length="109" mass="12094">MLAISITKGDYGRCLNLKGELDMETLATLEQAAEVQEGERQLKINLAGVSFIDSTGLRGLLEIQRRWSMKGGEVRVINPCPEIAEVFRLVGMEELLDYSDQSKVTGGEY</sequence>
<dbReference type="NCBIfam" id="TIGR00377">
    <property type="entry name" value="ant_ant_sig"/>
    <property type="match status" value="1"/>
</dbReference>
<keyword evidence="5" id="KW-1185">Reference proteome</keyword>
<reference evidence="4 5" key="1">
    <citation type="submission" date="2016-02" db="EMBL/GenBank/DDBJ databases">
        <title>Genome sequence of Moorella mulderi DSM 14980.</title>
        <authorList>
            <person name="Poehlein A."/>
            <person name="Daniel R."/>
        </authorList>
    </citation>
    <scope>NUCLEOTIDE SEQUENCE [LARGE SCALE GENOMIC DNA]</scope>
    <source>
        <strain evidence="4 5">DSM 14980</strain>
    </source>
</reference>
<organism evidence="4 5">
    <name type="scientific">Moorella mulderi DSM 14980</name>
    <dbReference type="NCBI Taxonomy" id="1122241"/>
    <lineage>
        <taxon>Bacteria</taxon>
        <taxon>Bacillati</taxon>
        <taxon>Bacillota</taxon>
        <taxon>Clostridia</taxon>
        <taxon>Neomoorellales</taxon>
        <taxon>Neomoorellaceae</taxon>
        <taxon>Neomoorella</taxon>
    </lineage>
</organism>
<dbReference type="AlphaFoldDB" id="A0A151B1Z9"/>
<dbReference type="PATRIC" id="fig|1122241.3.peg.579"/>
<evidence type="ECO:0000313" key="4">
    <source>
        <dbReference type="EMBL" id="KYH33830.1"/>
    </source>
</evidence>
<dbReference type="InterPro" id="IPR002645">
    <property type="entry name" value="STAS_dom"/>
</dbReference>
<dbReference type="GO" id="GO:0043856">
    <property type="term" value="F:anti-sigma factor antagonist activity"/>
    <property type="evidence" value="ECO:0007669"/>
    <property type="project" value="InterPro"/>
</dbReference>
<evidence type="ECO:0000259" key="3">
    <source>
        <dbReference type="PROSITE" id="PS50801"/>
    </source>
</evidence>
<dbReference type="RefSeq" id="WP_062281120.1">
    <property type="nucleotide sequence ID" value="NZ_LTBC01000001.1"/>
</dbReference>
<proteinExistence type="inferred from homology"/>
<dbReference type="Gene3D" id="3.30.750.24">
    <property type="entry name" value="STAS domain"/>
    <property type="match status" value="1"/>
</dbReference>
<comment type="similarity">
    <text evidence="1 2">Belongs to the anti-sigma-factor antagonist family.</text>
</comment>
<dbReference type="Proteomes" id="UP000075670">
    <property type="component" value="Unassembled WGS sequence"/>
</dbReference>
<dbReference type="Pfam" id="PF13466">
    <property type="entry name" value="STAS_2"/>
    <property type="match status" value="1"/>
</dbReference>
<dbReference type="InterPro" id="IPR003658">
    <property type="entry name" value="Anti-sigma_ant"/>
</dbReference>
<evidence type="ECO:0000313" key="5">
    <source>
        <dbReference type="Proteomes" id="UP000075670"/>
    </source>
</evidence>
<dbReference type="InterPro" id="IPR058548">
    <property type="entry name" value="MlaB-like_STAS"/>
</dbReference>
<dbReference type="SUPFAM" id="SSF52091">
    <property type="entry name" value="SpoIIaa-like"/>
    <property type="match status" value="1"/>
</dbReference>
<accession>A0A151B1Z9</accession>
<dbReference type="PROSITE" id="PS50801">
    <property type="entry name" value="STAS"/>
    <property type="match status" value="1"/>
</dbReference>
<feature type="domain" description="STAS" evidence="3">
    <location>
        <begin position="15"/>
        <end position="109"/>
    </location>
</feature>
<gene>
    <name evidence="4" type="primary">spoIIAA_1</name>
    <name evidence="4" type="ORF">MOMUL_05460</name>
</gene>